<evidence type="ECO:0000259" key="3">
    <source>
        <dbReference type="Pfam" id="PF00890"/>
    </source>
</evidence>
<gene>
    <name evidence="5" type="ORF">MNBD_NITROSPINAE05-1171</name>
</gene>
<dbReference type="PANTHER" id="PTHR11632:SF53">
    <property type="entry name" value="SUCCINATE DEHYDROGENASE FLAVOPROTEIN SUBUNIT"/>
    <property type="match status" value="1"/>
</dbReference>
<accession>A0A3B1D0S0</accession>
<dbReference type="GO" id="GO:0008177">
    <property type="term" value="F:succinate dehydrogenase (quinone) activity"/>
    <property type="evidence" value="ECO:0007669"/>
    <property type="project" value="UniProtKB-EC"/>
</dbReference>
<dbReference type="Pfam" id="PF02910">
    <property type="entry name" value="Succ_DH_flav_C"/>
    <property type="match status" value="1"/>
</dbReference>
<dbReference type="Gene3D" id="3.50.50.60">
    <property type="entry name" value="FAD/NAD(P)-binding domain"/>
    <property type="match status" value="1"/>
</dbReference>
<dbReference type="SUPFAM" id="SSF51905">
    <property type="entry name" value="FAD/NAD(P)-binding domain"/>
    <property type="match status" value="1"/>
</dbReference>
<keyword evidence="2 5" id="KW-0560">Oxidoreductase</keyword>
<dbReference type="GO" id="GO:0009055">
    <property type="term" value="F:electron transfer activity"/>
    <property type="evidence" value="ECO:0007669"/>
    <property type="project" value="TreeGrafter"/>
</dbReference>
<dbReference type="Pfam" id="PF00890">
    <property type="entry name" value="FAD_binding_2"/>
    <property type="match status" value="1"/>
</dbReference>
<organism evidence="5">
    <name type="scientific">hydrothermal vent metagenome</name>
    <dbReference type="NCBI Taxonomy" id="652676"/>
    <lineage>
        <taxon>unclassified sequences</taxon>
        <taxon>metagenomes</taxon>
        <taxon>ecological metagenomes</taxon>
    </lineage>
</organism>
<dbReference type="Gene3D" id="3.90.700.10">
    <property type="entry name" value="Succinate dehydrogenase/fumarate reductase flavoprotein, catalytic domain"/>
    <property type="match status" value="1"/>
</dbReference>
<dbReference type="SUPFAM" id="SSF56425">
    <property type="entry name" value="Succinate dehydrogenase/fumarate reductase flavoprotein, catalytic domain"/>
    <property type="match status" value="1"/>
</dbReference>
<reference evidence="5" key="1">
    <citation type="submission" date="2018-06" db="EMBL/GenBank/DDBJ databases">
        <authorList>
            <person name="Zhirakovskaya E."/>
        </authorList>
    </citation>
    <scope>NUCLEOTIDE SEQUENCE</scope>
</reference>
<dbReference type="InterPro" id="IPR037099">
    <property type="entry name" value="Fum_R/Succ_DH_flav-like_C_sf"/>
</dbReference>
<dbReference type="InterPro" id="IPR027477">
    <property type="entry name" value="Succ_DH/fumarate_Rdtase_cat_sf"/>
</dbReference>
<evidence type="ECO:0000256" key="1">
    <source>
        <dbReference type="ARBA" id="ARBA00022630"/>
    </source>
</evidence>
<feature type="non-terminal residue" evidence="5">
    <location>
        <position position="1"/>
    </location>
</feature>
<feature type="domain" description="FAD-dependent oxidoreductase 2 FAD-binding" evidence="3">
    <location>
        <begin position="3"/>
        <end position="324"/>
    </location>
</feature>
<dbReference type="Gene3D" id="1.20.58.100">
    <property type="entry name" value="Fumarate reductase/succinate dehydrogenase flavoprotein-like, C-terminal domain"/>
    <property type="match status" value="1"/>
</dbReference>
<dbReference type="NCBIfam" id="TIGR01811">
    <property type="entry name" value="sdhA_Bsu"/>
    <property type="match status" value="1"/>
</dbReference>
<dbReference type="GO" id="GO:0005886">
    <property type="term" value="C:plasma membrane"/>
    <property type="evidence" value="ECO:0007669"/>
    <property type="project" value="TreeGrafter"/>
</dbReference>
<dbReference type="InterPro" id="IPR036188">
    <property type="entry name" value="FAD/NAD-bd_sf"/>
</dbReference>
<dbReference type="SUPFAM" id="SSF46977">
    <property type="entry name" value="Succinate dehydrogenase/fumarate reductase flavoprotein C-terminal domain"/>
    <property type="match status" value="1"/>
</dbReference>
<dbReference type="GO" id="GO:0050660">
    <property type="term" value="F:flavin adenine dinucleotide binding"/>
    <property type="evidence" value="ECO:0007669"/>
    <property type="project" value="TreeGrafter"/>
</dbReference>
<dbReference type="InterPro" id="IPR011280">
    <property type="entry name" value="Succ_DH/Fum_Rdt_flav_su"/>
</dbReference>
<name>A0A3B1D0S0_9ZZZZ</name>
<evidence type="ECO:0000313" key="5">
    <source>
        <dbReference type="EMBL" id="VAX29814.1"/>
    </source>
</evidence>
<dbReference type="InterPro" id="IPR015939">
    <property type="entry name" value="Fum_Rdtase/Succ_DH_flav-like_C"/>
</dbReference>
<dbReference type="EMBL" id="UOGG01000093">
    <property type="protein sequence ID" value="VAX29814.1"/>
    <property type="molecule type" value="Genomic_DNA"/>
</dbReference>
<protein>
    <submittedName>
        <fullName evidence="5">Succinate dehydrogenase flavoprotein subunit</fullName>
        <ecNumber evidence="5">1.3.5.1</ecNumber>
    </submittedName>
</protein>
<dbReference type="InterPro" id="IPR030664">
    <property type="entry name" value="SdhA/FrdA/AprA"/>
</dbReference>
<dbReference type="GO" id="GO:0009061">
    <property type="term" value="P:anaerobic respiration"/>
    <property type="evidence" value="ECO:0007669"/>
    <property type="project" value="TreeGrafter"/>
</dbReference>
<dbReference type="AlphaFoldDB" id="A0A3B1D0S0"/>
<dbReference type="EC" id="1.3.5.1" evidence="5"/>
<dbReference type="PANTHER" id="PTHR11632">
    <property type="entry name" value="SUCCINATE DEHYDROGENASE 2 FLAVOPROTEIN SUBUNIT"/>
    <property type="match status" value="1"/>
</dbReference>
<evidence type="ECO:0000259" key="4">
    <source>
        <dbReference type="Pfam" id="PF02910"/>
    </source>
</evidence>
<keyword evidence="1" id="KW-0285">Flavoprotein</keyword>
<sequence>LMDRMGVAFNRTPEGHLAFRRFGGTLYSRTAFSGATTGQQLVYSLDEQIRKYEHDGLVEKMVWHEYLGAILDSKGVCRGAIIHNLRTNEIFTLAGDAVILATGGPSQVYAGSTASTVNTGAAATMAYMQGAKYANGEFIQIHPTAIPGRDKLRLMSESARGEGGRIWVPRRADDNRNPLDIPEMERFYFLEEKYPLFGNLVPRDVASREIYDVVYNQNLGIGGESKVYLDLTHKSKEFLQDRLGGILDIYKKFTGDDPKLTPMKIFPAVHYSMGGLWTDYETDSEGFIEQKSPRNQMTSIEGLYAAGEADCHYHGANRLGANSLLSCIYTGLMMGPGVINYTENLAKADVPSSVFTDAKSYWTGRFKSISKMNGKENPYKLHRDLGEMMMAKVLIVRDNKSLGEAYDSIPDFETRFKDIQCVDSNDWANPTPSFINQLYCMIQLSKIITKGALLRDEFRGAHFKPEFDLNQPADFDPHEYIHYQEQKNFGEVSADAFPKSHLDYMERFEANNKKWLKTSIAQFEDNQPTITYADVNTSLITPRPRKYD</sequence>
<dbReference type="InterPro" id="IPR003953">
    <property type="entry name" value="FAD-dep_OxRdtase_2_FAD-bd"/>
</dbReference>
<evidence type="ECO:0000256" key="2">
    <source>
        <dbReference type="ARBA" id="ARBA00023002"/>
    </source>
</evidence>
<proteinExistence type="predicted"/>
<feature type="domain" description="Fumarate reductase/succinate dehydrogenase flavoprotein-like C-terminal" evidence="4">
    <location>
        <begin position="382"/>
        <end position="547"/>
    </location>
</feature>